<keyword evidence="3" id="KW-1185">Reference proteome</keyword>
<evidence type="ECO:0000313" key="3">
    <source>
        <dbReference type="Proteomes" id="UP000832034"/>
    </source>
</evidence>
<accession>A0ABY4ECH2</accession>
<sequence>MLKRFEVKNFKSFKDNLIFDLSKTKNYAFNENCIKNGICNNAIIYGMNGSGKSNLGLAIFDIIGHASDSFSPYDLYSDNYVYAGAGLKLNDRVVEFKYVFEFEKVEVIYSYSKISADHLVSENLTIDGAIFVDIDRSKTVNKNKRTTKAVINFKGTESLNKDIENDSLSILMYLKSNANLDKRTKVNKIFYQMINFIDGMLYFRSLSDNKFIGTHVSNQKSIVLDIIERDKIEDFESFLNKVGIKCKLIKHLNDICFDIEGVPVSFFDIASSGTKALALFYFWISRISEEKINFLFIDEFDAFYHYELSKEIVEMLKKQNIQIVLTTHNTSIMTNDLMRPDCYFVIHNQQINSLPYLTEKELRFAHNLEKLYRASAFDSNDNDSE</sequence>
<proteinExistence type="predicted"/>
<dbReference type="PANTHER" id="PTHR40396:SF1">
    <property type="entry name" value="ATPASE AAA-TYPE CORE DOMAIN-CONTAINING PROTEIN"/>
    <property type="match status" value="1"/>
</dbReference>
<dbReference type="Gene3D" id="3.40.50.300">
    <property type="entry name" value="P-loop containing nucleotide triphosphate hydrolases"/>
    <property type="match status" value="1"/>
</dbReference>
<name>A0ABY4ECH2_VITST</name>
<organism evidence="2 3">
    <name type="scientific">Vitreoscilla stercoraria</name>
    <dbReference type="NCBI Taxonomy" id="61"/>
    <lineage>
        <taxon>Bacteria</taxon>
        <taxon>Pseudomonadati</taxon>
        <taxon>Pseudomonadota</taxon>
        <taxon>Betaproteobacteria</taxon>
        <taxon>Neisseriales</taxon>
        <taxon>Neisseriaceae</taxon>
        <taxon>Vitreoscilla</taxon>
    </lineage>
</organism>
<evidence type="ECO:0000259" key="1">
    <source>
        <dbReference type="Pfam" id="PF13304"/>
    </source>
</evidence>
<feature type="domain" description="ATPase AAA-type core" evidence="1">
    <location>
        <begin position="43"/>
        <end position="333"/>
    </location>
</feature>
<dbReference type="Pfam" id="PF13304">
    <property type="entry name" value="AAA_21"/>
    <property type="match status" value="1"/>
</dbReference>
<reference evidence="2" key="2">
    <citation type="journal article" date="2022" name="Res Sq">
        <title>Evolution of multicellular longitudinally dividing oral cavity symbionts (Neisseriaceae).</title>
        <authorList>
            <person name="Nyongesa S."/>
            <person name="Weber P."/>
            <person name="Bernet E."/>
            <person name="Pullido F."/>
            <person name="Nieckarz M."/>
            <person name="Delaby M."/>
            <person name="Nieves C."/>
            <person name="Viehboeck T."/>
            <person name="Krause N."/>
            <person name="Rivera-Millot A."/>
            <person name="Nakamura A."/>
            <person name="Vischer N."/>
            <person name="VanNieuwenhze M."/>
            <person name="Brun Y."/>
            <person name="Cava F."/>
            <person name="Bulgheresi S."/>
            <person name="Veyrier F."/>
        </authorList>
    </citation>
    <scope>NUCLEOTIDE SEQUENCE</scope>
    <source>
        <strain evidence="2">SAG 1488-6</strain>
    </source>
</reference>
<dbReference type="EMBL" id="CP091512">
    <property type="protein sequence ID" value="UOO93421.1"/>
    <property type="molecule type" value="Genomic_DNA"/>
</dbReference>
<dbReference type="InterPro" id="IPR003959">
    <property type="entry name" value="ATPase_AAA_core"/>
</dbReference>
<gene>
    <name evidence="2" type="ORF">LVJ81_05165</name>
</gene>
<dbReference type="InterPro" id="IPR027417">
    <property type="entry name" value="P-loop_NTPase"/>
</dbReference>
<dbReference type="RefSeq" id="WP_019958914.1">
    <property type="nucleotide sequence ID" value="NZ_CP091512.1"/>
</dbReference>
<dbReference type="Proteomes" id="UP000832034">
    <property type="component" value="Chromosome"/>
</dbReference>
<protein>
    <submittedName>
        <fullName evidence="2">AAA family ATPase</fullName>
    </submittedName>
</protein>
<reference evidence="2" key="1">
    <citation type="submission" date="2021-12" db="EMBL/GenBank/DDBJ databases">
        <authorList>
            <person name="Veyrier F.J."/>
        </authorList>
    </citation>
    <scope>NUCLEOTIDE SEQUENCE</scope>
    <source>
        <strain evidence="2">SAG 1488-6</strain>
    </source>
</reference>
<dbReference type="PANTHER" id="PTHR40396">
    <property type="entry name" value="ATPASE-LIKE PROTEIN"/>
    <property type="match status" value="1"/>
</dbReference>
<dbReference type="SUPFAM" id="SSF52540">
    <property type="entry name" value="P-loop containing nucleoside triphosphate hydrolases"/>
    <property type="match status" value="1"/>
</dbReference>
<evidence type="ECO:0000313" key="2">
    <source>
        <dbReference type="EMBL" id="UOO93421.1"/>
    </source>
</evidence>